<feature type="domain" description="Alcohol dehydrogenase-like N-terminal" evidence="5">
    <location>
        <begin position="32"/>
        <end position="118"/>
    </location>
</feature>
<protein>
    <submittedName>
        <fullName evidence="6">Chaperonin 10-like protein</fullName>
    </submittedName>
</protein>
<dbReference type="AlphaFoldDB" id="A0A5N6TU03"/>
<dbReference type="Proteomes" id="UP000325780">
    <property type="component" value="Unassembled WGS sequence"/>
</dbReference>
<proteinExistence type="predicted"/>
<evidence type="ECO:0000256" key="3">
    <source>
        <dbReference type="ARBA" id="ARBA00022833"/>
    </source>
</evidence>
<keyword evidence="2" id="KW-0479">Metal-binding</keyword>
<accession>A0A5N6TU03</accession>
<dbReference type="InterPro" id="IPR002328">
    <property type="entry name" value="ADH_Zn_CS"/>
</dbReference>
<dbReference type="PANTHER" id="PTHR42940">
    <property type="entry name" value="ALCOHOL DEHYDROGENASE 1-RELATED"/>
    <property type="match status" value="1"/>
</dbReference>
<evidence type="ECO:0000256" key="2">
    <source>
        <dbReference type="ARBA" id="ARBA00022723"/>
    </source>
</evidence>
<dbReference type="InterPro" id="IPR013154">
    <property type="entry name" value="ADH-like_N"/>
</dbReference>
<dbReference type="Gene3D" id="3.90.180.10">
    <property type="entry name" value="Medium-chain alcohol dehydrogenases, catalytic domain"/>
    <property type="match status" value="1"/>
</dbReference>
<reference evidence="6 7" key="1">
    <citation type="submission" date="2019-04" db="EMBL/GenBank/DDBJ databases">
        <title>Friends and foes A comparative genomics study of 23 Aspergillus species from section Flavi.</title>
        <authorList>
            <consortium name="DOE Joint Genome Institute"/>
            <person name="Kjaerbolling I."/>
            <person name="Vesth T."/>
            <person name="Frisvad J.C."/>
            <person name="Nybo J.L."/>
            <person name="Theobald S."/>
            <person name="Kildgaard S."/>
            <person name="Isbrandt T."/>
            <person name="Kuo A."/>
            <person name="Sato A."/>
            <person name="Lyhne E.K."/>
            <person name="Kogle M.E."/>
            <person name="Wiebenga A."/>
            <person name="Kun R.S."/>
            <person name="Lubbers R.J."/>
            <person name="Makela M.R."/>
            <person name="Barry K."/>
            <person name="Chovatia M."/>
            <person name="Clum A."/>
            <person name="Daum C."/>
            <person name="Haridas S."/>
            <person name="He G."/>
            <person name="LaButti K."/>
            <person name="Lipzen A."/>
            <person name="Mondo S."/>
            <person name="Riley R."/>
            <person name="Salamov A."/>
            <person name="Simmons B.A."/>
            <person name="Magnuson J.K."/>
            <person name="Henrissat B."/>
            <person name="Mortensen U.H."/>
            <person name="Larsen T.O."/>
            <person name="Devries R.P."/>
            <person name="Grigoriev I.V."/>
            <person name="Machida M."/>
            <person name="Baker S.E."/>
            <person name="Andersen M.R."/>
        </authorList>
    </citation>
    <scope>NUCLEOTIDE SEQUENCE [LARGE SCALE GENOMIC DNA]</scope>
    <source>
        <strain evidence="6 7">IBT 18842</strain>
    </source>
</reference>
<evidence type="ECO:0000256" key="4">
    <source>
        <dbReference type="ARBA" id="ARBA00023002"/>
    </source>
</evidence>
<dbReference type="SUPFAM" id="SSF50129">
    <property type="entry name" value="GroES-like"/>
    <property type="match status" value="1"/>
</dbReference>
<comment type="cofactor">
    <cofactor evidence="1">
        <name>Zn(2+)</name>
        <dbReference type="ChEBI" id="CHEBI:29105"/>
    </cofactor>
</comment>
<dbReference type="Pfam" id="PF08240">
    <property type="entry name" value="ADH_N"/>
    <property type="match status" value="1"/>
</dbReference>
<sequence>MPVLPKTYKAWVIPSVGAPLELQEVELKLPAAGEILVRVRACGVCFTDVAVQKSELGNNLFPRIPGHEIIGDIVAVGEGAQGLSLGQRIGGTWLGGHDNVCRSCRRGSQAGQPWKKGIAPGGPLHMNIDSPRRHLCTPDPAETHYLPISDDDWNSGVGCRLPYTVSAPTNNKMGKFARLAQASHLLARVMRHICDTQADSHFLDTEKGMLDLALRSLLTLTVAEEQQCGIAYCSPVAFVSSALLLLHSFHLGASPSVNKESASYCYREVTELTCKVTLPIARRLKELSSSDAHAPCPLLLDWMYRSVIAYNTVRETDTTVLLSGKRRSSAFL</sequence>
<dbReference type="GO" id="GO:0004022">
    <property type="term" value="F:alcohol dehydrogenase (NAD+) activity"/>
    <property type="evidence" value="ECO:0007669"/>
    <property type="project" value="TreeGrafter"/>
</dbReference>
<evidence type="ECO:0000313" key="7">
    <source>
        <dbReference type="Proteomes" id="UP000325780"/>
    </source>
</evidence>
<keyword evidence="4" id="KW-0560">Oxidoreductase</keyword>
<gene>
    <name evidence="6" type="ORF">BDV25DRAFT_140674</name>
</gene>
<dbReference type="OrthoDB" id="270167at2759"/>
<evidence type="ECO:0000259" key="5">
    <source>
        <dbReference type="Pfam" id="PF08240"/>
    </source>
</evidence>
<dbReference type="PROSITE" id="PS00059">
    <property type="entry name" value="ADH_ZINC"/>
    <property type="match status" value="1"/>
</dbReference>
<dbReference type="PANTHER" id="PTHR42940:SF7">
    <property type="entry name" value="ALCOHOL DEHYDROGENASE-LIKE N-TERMINAL DOMAIN-CONTAINING PROTEIN"/>
    <property type="match status" value="1"/>
</dbReference>
<evidence type="ECO:0000313" key="6">
    <source>
        <dbReference type="EMBL" id="KAE8149561.1"/>
    </source>
</evidence>
<dbReference type="GO" id="GO:0008270">
    <property type="term" value="F:zinc ion binding"/>
    <property type="evidence" value="ECO:0007669"/>
    <property type="project" value="InterPro"/>
</dbReference>
<name>A0A5N6TU03_ASPAV</name>
<keyword evidence="3" id="KW-0862">Zinc</keyword>
<dbReference type="InterPro" id="IPR011032">
    <property type="entry name" value="GroES-like_sf"/>
</dbReference>
<dbReference type="EMBL" id="ML742119">
    <property type="protein sequence ID" value="KAE8149561.1"/>
    <property type="molecule type" value="Genomic_DNA"/>
</dbReference>
<evidence type="ECO:0000256" key="1">
    <source>
        <dbReference type="ARBA" id="ARBA00001947"/>
    </source>
</evidence>
<dbReference type="GO" id="GO:0005737">
    <property type="term" value="C:cytoplasm"/>
    <property type="evidence" value="ECO:0007669"/>
    <property type="project" value="TreeGrafter"/>
</dbReference>
<keyword evidence="7" id="KW-1185">Reference proteome</keyword>
<organism evidence="6 7">
    <name type="scientific">Aspergillus avenaceus</name>
    <dbReference type="NCBI Taxonomy" id="36643"/>
    <lineage>
        <taxon>Eukaryota</taxon>
        <taxon>Fungi</taxon>
        <taxon>Dikarya</taxon>
        <taxon>Ascomycota</taxon>
        <taxon>Pezizomycotina</taxon>
        <taxon>Eurotiomycetes</taxon>
        <taxon>Eurotiomycetidae</taxon>
        <taxon>Eurotiales</taxon>
        <taxon>Aspergillaceae</taxon>
        <taxon>Aspergillus</taxon>
        <taxon>Aspergillus subgen. Circumdati</taxon>
    </lineage>
</organism>